<dbReference type="InterPro" id="IPR003742">
    <property type="entry name" value="RlmH-like"/>
</dbReference>
<dbReference type="InterPro" id="IPR029028">
    <property type="entry name" value="Alpha/beta_knot_MTases"/>
</dbReference>
<keyword evidence="5" id="KW-0698">rRNA processing</keyword>
<proteinExistence type="inferred from homology"/>
<evidence type="ECO:0000256" key="5">
    <source>
        <dbReference type="HAMAP-Rule" id="MF_00658"/>
    </source>
</evidence>
<keyword evidence="7" id="KW-1185">Reference proteome</keyword>
<dbReference type="PANTHER" id="PTHR33603">
    <property type="entry name" value="METHYLTRANSFERASE"/>
    <property type="match status" value="1"/>
</dbReference>
<accession>A0A846MYW5</accession>
<feature type="binding site" evidence="5">
    <location>
        <position position="76"/>
    </location>
    <ligand>
        <name>S-adenosyl-L-methionine</name>
        <dbReference type="ChEBI" id="CHEBI:59789"/>
    </ligand>
</feature>
<dbReference type="CDD" id="cd18081">
    <property type="entry name" value="RlmH-like"/>
    <property type="match status" value="1"/>
</dbReference>
<dbReference type="HAMAP" id="MF_00658">
    <property type="entry name" value="23SrRNA_methyltr_H"/>
    <property type="match status" value="1"/>
</dbReference>
<comment type="caution">
    <text evidence="5">Lacks conserved residue(s) required for the propagation of feature annotation.</text>
</comment>
<comment type="function">
    <text evidence="5">Specifically methylates the pseudouridine at position 1915 (m3Psi1915) in 23S rRNA.</text>
</comment>
<dbReference type="GO" id="GO:0070038">
    <property type="term" value="F:rRNA (pseudouridine-N3-)-methyltransferase activity"/>
    <property type="evidence" value="ECO:0007669"/>
    <property type="project" value="UniProtKB-UniRule"/>
</dbReference>
<dbReference type="GO" id="GO:0005737">
    <property type="term" value="C:cytoplasm"/>
    <property type="evidence" value="ECO:0007669"/>
    <property type="project" value="UniProtKB-SubCell"/>
</dbReference>
<comment type="subunit">
    <text evidence="5">Homodimer.</text>
</comment>
<dbReference type="Proteomes" id="UP000570514">
    <property type="component" value="Unassembled WGS sequence"/>
</dbReference>
<dbReference type="Gene3D" id="3.40.1280.10">
    <property type="match status" value="1"/>
</dbReference>
<feature type="binding site" evidence="5">
    <location>
        <position position="108"/>
    </location>
    <ligand>
        <name>S-adenosyl-L-methionine</name>
        <dbReference type="ChEBI" id="CHEBI:59789"/>
    </ligand>
</feature>
<protein>
    <recommendedName>
        <fullName evidence="5">Ribosomal RNA large subunit methyltransferase H</fullName>
        <ecNumber evidence="5">2.1.1.177</ecNumber>
    </recommendedName>
    <alternativeName>
        <fullName evidence="5">23S rRNA (pseudouridine1915-N3)-methyltransferase</fullName>
    </alternativeName>
    <alternativeName>
        <fullName evidence="5">23S rRNA m3Psi1915 methyltransferase</fullName>
    </alternativeName>
    <alternativeName>
        <fullName evidence="5">rRNA (pseudouridine-N3-)-methyltransferase RlmH</fullName>
    </alternativeName>
</protein>
<comment type="similarity">
    <text evidence="4 5">Belongs to the RNA methyltransferase RlmH family.</text>
</comment>
<dbReference type="PIRSF" id="PIRSF004505">
    <property type="entry name" value="MT_bac"/>
    <property type="match status" value="1"/>
</dbReference>
<dbReference type="EMBL" id="JAASRM010000001">
    <property type="protein sequence ID" value="NIK88636.1"/>
    <property type="molecule type" value="Genomic_DNA"/>
</dbReference>
<evidence type="ECO:0000313" key="7">
    <source>
        <dbReference type="Proteomes" id="UP000570514"/>
    </source>
</evidence>
<reference evidence="6 7" key="1">
    <citation type="submission" date="2020-03" db="EMBL/GenBank/DDBJ databases">
        <title>Genomic Encyclopedia of Type Strains, Phase IV (KMG-IV): sequencing the most valuable type-strain genomes for metagenomic binning, comparative biology and taxonomic classification.</title>
        <authorList>
            <person name="Goeker M."/>
        </authorList>
    </citation>
    <scope>NUCLEOTIDE SEQUENCE [LARGE SCALE GENOMIC DNA]</scope>
    <source>
        <strain evidence="6 7">DSM 19867</strain>
    </source>
</reference>
<gene>
    <name evidence="5" type="primary">rlmH</name>
    <name evidence="6" type="ORF">FHS83_001954</name>
</gene>
<dbReference type="AlphaFoldDB" id="A0A846MYW5"/>
<evidence type="ECO:0000256" key="2">
    <source>
        <dbReference type="ARBA" id="ARBA00022679"/>
    </source>
</evidence>
<evidence type="ECO:0000256" key="3">
    <source>
        <dbReference type="ARBA" id="ARBA00022691"/>
    </source>
</evidence>
<dbReference type="EC" id="2.1.1.177" evidence="5"/>
<comment type="catalytic activity">
    <reaction evidence="5">
        <text>pseudouridine(1915) in 23S rRNA + S-adenosyl-L-methionine = N(3)-methylpseudouridine(1915) in 23S rRNA + S-adenosyl-L-homocysteine + H(+)</text>
        <dbReference type="Rhea" id="RHEA:42752"/>
        <dbReference type="Rhea" id="RHEA-COMP:10221"/>
        <dbReference type="Rhea" id="RHEA-COMP:10222"/>
        <dbReference type="ChEBI" id="CHEBI:15378"/>
        <dbReference type="ChEBI" id="CHEBI:57856"/>
        <dbReference type="ChEBI" id="CHEBI:59789"/>
        <dbReference type="ChEBI" id="CHEBI:65314"/>
        <dbReference type="ChEBI" id="CHEBI:74486"/>
        <dbReference type="EC" id="2.1.1.177"/>
    </reaction>
</comment>
<evidence type="ECO:0000313" key="6">
    <source>
        <dbReference type="EMBL" id="NIK88636.1"/>
    </source>
</evidence>
<comment type="caution">
    <text evidence="6">The sequence shown here is derived from an EMBL/GenBank/DDBJ whole genome shotgun (WGS) entry which is preliminary data.</text>
</comment>
<comment type="subcellular location">
    <subcellularLocation>
        <location evidence="5">Cytoplasm</location>
    </subcellularLocation>
</comment>
<keyword evidence="3 5" id="KW-0949">S-adenosyl-L-methionine</keyword>
<dbReference type="Pfam" id="PF02590">
    <property type="entry name" value="SPOUT_MTase"/>
    <property type="match status" value="1"/>
</dbReference>
<keyword evidence="5" id="KW-0963">Cytoplasm</keyword>
<organism evidence="6 7">
    <name type="scientific">Rhizomicrobium palustre</name>
    <dbReference type="NCBI Taxonomy" id="189966"/>
    <lineage>
        <taxon>Bacteria</taxon>
        <taxon>Pseudomonadati</taxon>
        <taxon>Pseudomonadota</taxon>
        <taxon>Alphaproteobacteria</taxon>
        <taxon>Micropepsales</taxon>
        <taxon>Micropepsaceae</taxon>
        <taxon>Rhizomicrobium</taxon>
    </lineage>
</organism>
<dbReference type="InterPro" id="IPR029026">
    <property type="entry name" value="tRNA_m1G_MTases_N"/>
</dbReference>
<keyword evidence="2 5" id="KW-0808">Transferase</keyword>
<dbReference type="PANTHER" id="PTHR33603:SF1">
    <property type="entry name" value="RIBOSOMAL RNA LARGE SUBUNIT METHYLTRANSFERASE H"/>
    <property type="match status" value="1"/>
</dbReference>
<keyword evidence="1 5" id="KW-0489">Methyltransferase</keyword>
<dbReference type="SUPFAM" id="SSF75217">
    <property type="entry name" value="alpha/beta knot"/>
    <property type="match status" value="1"/>
</dbReference>
<sequence>MRLTILAVGFSRGTAEGTLTEDFIHRAAMMGRNMGFPAVTVEEVSVSKHREVQKRMAEEAEKLCGRVPQGAHVILLDAKGKGMTSEDFAEMLGALRDAGTKDLCFIIGGPDGLGTLNGIRAGRSLAFGPQTWPHLMVRAMLSEQVYRALTILAGHPYHRA</sequence>
<name>A0A846MYW5_9PROT</name>
<dbReference type="NCBIfam" id="NF000989">
    <property type="entry name" value="PRK00103.2-3"/>
    <property type="match status" value="1"/>
</dbReference>
<evidence type="ECO:0000256" key="1">
    <source>
        <dbReference type="ARBA" id="ARBA00022603"/>
    </source>
</evidence>
<dbReference type="RefSeq" id="WP_167082794.1">
    <property type="nucleotide sequence ID" value="NZ_BAAADC010000001.1"/>
</dbReference>
<evidence type="ECO:0000256" key="4">
    <source>
        <dbReference type="ARBA" id="ARBA00038303"/>
    </source>
</evidence>